<comment type="subcellular location">
    <subcellularLocation>
        <location evidence="1">Membrane</location>
        <topology evidence="1">Multi-pass membrane protein</topology>
    </subcellularLocation>
</comment>
<reference evidence="6" key="1">
    <citation type="submission" date="2020-06" db="EMBL/GenBank/DDBJ databases">
        <title>Novel chitinolytic bacterium.</title>
        <authorList>
            <person name="Ungkulpasvich U."/>
            <person name="Kosugi A."/>
            <person name="Uke A."/>
        </authorList>
    </citation>
    <scope>NUCLEOTIDE SEQUENCE</scope>
    <source>
        <strain evidence="6">UUS1-1</strain>
    </source>
</reference>
<feature type="transmembrane region" description="Helical" evidence="5">
    <location>
        <begin position="191"/>
        <end position="213"/>
    </location>
</feature>
<evidence type="ECO:0000256" key="1">
    <source>
        <dbReference type="ARBA" id="ARBA00004141"/>
    </source>
</evidence>
<dbReference type="EMBL" id="JAAKDE010000041">
    <property type="protein sequence ID" value="MBA2134015.1"/>
    <property type="molecule type" value="Genomic_DNA"/>
</dbReference>
<dbReference type="GO" id="GO:0005385">
    <property type="term" value="F:zinc ion transmembrane transporter activity"/>
    <property type="evidence" value="ECO:0007669"/>
    <property type="project" value="TreeGrafter"/>
</dbReference>
<keyword evidence="2 5" id="KW-0812">Transmembrane</keyword>
<evidence type="ECO:0000256" key="5">
    <source>
        <dbReference type="SAM" id="Phobius"/>
    </source>
</evidence>
<dbReference type="Proteomes" id="UP000657177">
    <property type="component" value="Unassembled WGS sequence"/>
</dbReference>
<proteinExistence type="predicted"/>
<feature type="transmembrane region" description="Helical" evidence="5">
    <location>
        <begin position="225"/>
        <end position="241"/>
    </location>
</feature>
<dbReference type="RefSeq" id="WP_181340481.1">
    <property type="nucleotide sequence ID" value="NZ_JAAKDE010000041.1"/>
</dbReference>
<dbReference type="Pfam" id="PF02535">
    <property type="entry name" value="Zip"/>
    <property type="match status" value="1"/>
</dbReference>
<gene>
    <name evidence="6" type="ORF">G5B42_10775</name>
</gene>
<keyword evidence="3 5" id="KW-1133">Transmembrane helix</keyword>
<evidence type="ECO:0000313" key="6">
    <source>
        <dbReference type="EMBL" id="MBA2134015.1"/>
    </source>
</evidence>
<name>A0A8J6LJP9_9FIRM</name>
<accession>A0A8J6LJP9</accession>
<evidence type="ECO:0000256" key="3">
    <source>
        <dbReference type="ARBA" id="ARBA00022989"/>
    </source>
</evidence>
<feature type="transmembrane region" description="Helical" evidence="5">
    <location>
        <begin position="68"/>
        <end position="86"/>
    </location>
</feature>
<sequence length="243" mass="26549">MPVKDINTFILISAFAIGAMLVNSLGIWTLYKNREWAEKIKDYCMCFAAGILISSPLIMTLPQAIQKTSYAGFTALAGFLFMYFSNEIIKYKTKQKELAFGITAIEGILIHSLIDGVVYTVTFSISTVVGILTGVGLVVHEFAEGVITFSMLLKGGYSTRKAGIYAFLAAALTTPIGAFIAYPIVQHLSNNVLGHMLGFVAGVLIYVSASHLLPEAREYEKKHSTLAFILGIVFALLIMFTEH</sequence>
<feature type="transmembrane region" description="Helical" evidence="5">
    <location>
        <begin position="164"/>
        <end position="185"/>
    </location>
</feature>
<evidence type="ECO:0000256" key="4">
    <source>
        <dbReference type="ARBA" id="ARBA00023136"/>
    </source>
</evidence>
<keyword evidence="7" id="KW-1185">Reference proteome</keyword>
<dbReference type="AlphaFoldDB" id="A0A8J6LJP9"/>
<evidence type="ECO:0000313" key="7">
    <source>
        <dbReference type="Proteomes" id="UP000657177"/>
    </source>
</evidence>
<dbReference type="PANTHER" id="PTHR11040:SF44">
    <property type="entry name" value="PROTEIN ZNTC-RELATED"/>
    <property type="match status" value="1"/>
</dbReference>
<evidence type="ECO:0000256" key="2">
    <source>
        <dbReference type="ARBA" id="ARBA00022692"/>
    </source>
</evidence>
<protein>
    <submittedName>
        <fullName evidence="6">ZIP family metal transporter</fullName>
    </submittedName>
</protein>
<comment type="caution">
    <text evidence="6">The sequence shown here is derived from an EMBL/GenBank/DDBJ whole genome shotgun (WGS) entry which is preliminary data.</text>
</comment>
<dbReference type="GO" id="GO:0016020">
    <property type="term" value="C:membrane"/>
    <property type="evidence" value="ECO:0007669"/>
    <property type="project" value="UniProtKB-SubCell"/>
</dbReference>
<feature type="transmembrane region" description="Helical" evidence="5">
    <location>
        <begin position="120"/>
        <end position="143"/>
    </location>
</feature>
<dbReference type="InterPro" id="IPR003689">
    <property type="entry name" value="ZIP"/>
</dbReference>
<dbReference type="PANTHER" id="PTHR11040">
    <property type="entry name" value="ZINC/IRON TRANSPORTER"/>
    <property type="match status" value="1"/>
</dbReference>
<organism evidence="6 7">
    <name type="scientific">Capillibacterium thermochitinicola</name>
    <dbReference type="NCBI Taxonomy" id="2699427"/>
    <lineage>
        <taxon>Bacteria</taxon>
        <taxon>Bacillati</taxon>
        <taxon>Bacillota</taxon>
        <taxon>Capillibacterium</taxon>
    </lineage>
</organism>
<keyword evidence="4 5" id="KW-0472">Membrane</keyword>
<feature type="transmembrane region" description="Helical" evidence="5">
    <location>
        <begin position="6"/>
        <end position="31"/>
    </location>
</feature>
<feature type="transmembrane region" description="Helical" evidence="5">
    <location>
        <begin position="43"/>
        <end position="62"/>
    </location>
</feature>